<name>T1BI40_9ZZZZ</name>
<evidence type="ECO:0000313" key="1">
    <source>
        <dbReference type="EMBL" id="EQD69327.1"/>
    </source>
</evidence>
<sequence>AVQLVATKTARPSEVAHAFCVSTTSFWRWQRDFDEAGLAGLVGQKKGPKSQRKVSEQMAAHIKALRTQGITLQAIADEVGLSTYPVRQVLGLVAHKEPTVARSGKVGESDAEILKEEPDLLVPDATVKLAGKPGIGHDVLDEPVSSGLLPLALTEQLLSSALSPLPLPEARTSERVFARFGLLSEAKPVFTEGAGLPRLGSLLILPALESTGLLDAVKQVYRRLSAGFYGLSATILTMVFLAVAREPQAEGATRIAPHDLGRLLGLDRAPEVKTIRRKLAELARRKAGSTLIAYLATHHAKQDPDVMGYLYIDGHVRVYSGQRDLQKAHVTRARISAPATLETWACDQRGDPVLVVTSVLSASLVAEIRRLLPGLKALAGTRG</sequence>
<feature type="non-terminal residue" evidence="1">
    <location>
        <position position="383"/>
    </location>
</feature>
<proteinExistence type="predicted"/>
<feature type="non-terminal residue" evidence="1">
    <location>
        <position position="1"/>
    </location>
</feature>
<organism evidence="1">
    <name type="scientific">mine drainage metagenome</name>
    <dbReference type="NCBI Taxonomy" id="410659"/>
    <lineage>
        <taxon>unclassified sequences</taxon>
        <taxon>metagenomes</taxon>
        <taxon>ecological metagenomes</taxon>
    </lineage>
</organism>
<dbReference type="GO" id="GO:0003677">
    <property type="term" value="F:DNA binding"/>
    <property type="evidence" value="ECO:0007669"/>
    <property type="project" value="UniProtKB-KW"/>
</dbReference>
<keyword evidence="1" id="KW-0238">DNA-binding</keyword>
<comment type="caution">
    <text evidence="1">The sequence shown here is derived from an EMBL/GenBank/DDBJ whole genome shotgun (WGS) entry which is preliminary data.</text>
</comment>
<dbReference type="EMBL" id="AUZX01005028">
    <property type="protein sequence ID" value="EQD69327.1"/>
    <property type="molecule type" value="Genomic_DNA"/>
</dbReference>
<dbReference type="InterPro" id="IPR049343">
    <property type="entry name" value="Transposase_29"/>
</dbReference>
<protein>
    <submittedName>
        <fullName evidence="1">Homeodomain-like insertion element (DNA transposition)</fullName>
    </submittedName>
</protein>
<gene>
    <name evidence="1" type="ORF">B1A_06953</name>
</gene>
<dbReference type="Pfam" id="PF21804">
    <property type="entry name" value="Transposase_29"/>
    <property type="match status" value="1"/>
</dbReference>
<accession>T1BI40</accession>
<keyword evidence="1" id="KW-0371">Homeobox</keyword>
<dbReference type="AlphaFoldDB" id="T1BI40"/>
<reference evidence="1" key="1">
    <citation type="submission" date="2013-08" db="EMBL/GenBank/DDBJ databases">
        <authorList>
            <person name="Mendez C."/>
            <person name="Richter M."/>
            <person name="Ferrer M."/>
            <person name="Sanchez J."/>
        </authorList>
    </citation>
    <scope>NUCLEOTIDE SEQUENCE</scope>
</reference>
<reference evidence="1" key="2">
    <citation type="journal article" date="2014" name="ISME J.">
        <title>Microbial stratification in low pH oxic and suboxic macroscopic growths along an acid mine drainage.</title>
        <authorList>
            <person name="Mendez-Garcia C."/>
            <person name="Mesa V."/>
            <person name="Sprenger R.R."/>
            <person name="Richter M."/>
            <person name="Diez M.S."/>
            <person name="Solano J."/>
            <person name="Bargiela R."/>
            <person name="Golyshina O.V."/>
            <person name="Manteca A."/>
            <person name="Ramos J.L."/>
            <person name="Gallego J.R."/>
            <person name="Llorente I."/>
            <person name="Martins Dos Santos V.A."/>
            <person name="Jensen O.N."/>
            <person name="Pelaez A.I."/>
            <person name="Sanchez J."/>
            <person name="Ferrer M."/>
        </authorList>
    </citation>
    <scope>NUCLEOTIDE SEQUENCE</scope>
</reference>
<dbReference type="Pfam" id="PF13551">
    <property type="entry name" value="HTH_29"/>
    <property type="match status" value="1"/>
</dbReference>
<dbReference type="InterPro" id="IPR009057">
    <property type="entry name" value="Homeodomain-like_sf"/>
</dbReference>
<dbReference type="SUPFAM" id="SSF46689">
    <property type="entry name" value="Homeodomain-like"/>
    <property type="match status" value="1"/>
</dbReference>